<keyword evidence="3" id="KW-1185">Reference proteome</keyword>
<dbReference type="EMBL" id="JAKFGM010000003">
    <property type="protein sequence ID" value="MCF2515467.1"/>
    <property type="molecule type" value="Genomic_DNA"/>
</dbReference>
<sequence>MTATDTLFAGSIPNSYDRLLVPMLFEPYAADVAARAIQFGPRDVLETAAGTGVVTQSLHHALPDARIVATDLNPAMLEVAAEHLQSDKVHYRAVDAQDLPFDDESFDLIVCQFGVMFYPDKQAANQEAFRVLRPGGRYLLVIWDSLDMNAASKAIHEAVAAEFPDDPPAFLARMPFGYADLEIITADLTAAGFDDIEFETIGHRSRLPSALDAATGMCQGSPLRSEIEARDPAALDRVTKAAAKALAKFEGPDGLDAPMSAHLVIATK</sequence>
<dbReference type="InterPro" id="IPR013216">
    <property type="entry name" value="Methyltransf_11"/>
</dbReference>
<name>A0A9X1TZ41_9SPHN</name>
<dbReference type="SUPFAM" id="SSF53335">
    <property type="entry name" value="S-adenosyl-L-methionine-dependent methyltransferases"/>
    <property type="match status" value="1"/>
</dbReference>
<comment type="caution">
    <text evidence="2">The sequence shown here is derived from an EMBL/GenBank/DDBJ whole genome shotgun (WGS) entry which is preliminary data.</text>
</comment>
<accession>A0A9X1TZ41</accession>
<dbReference type="RefSeq" id="WP_235068081.1">
    <property type="nucleotide sequence ID" value="NZ_JAKFGM010000003.1"/>
</dbReference>
<evidence type="ECO:0000259" key="1">
    <source>
        <dbReference type="Pfam" id="PF08241"/>
    </source>
</evidence>
<dbReference type="GO" id="GO:0008757">
    <property type="term" value="F:S-adenosylmethionine-dependent methyltransferase activity"/>
    <property type="evidence" value="ECO:0007669"/>
    <property type="project" value="InterPro"/>
</dbReference>
<proteinExistence type="predicted"/>
<keyword evidence="2" id="KW-0808">Transferase</keyword>
<evidence type="ECO:0000313" key="2">
    <source>
        <dbReference type="EMBL" id="MCF2515467.1"/>
    </source>
</evidence>
<dbReference type="AlphaFoldDB" id="A0A9X1TZ41"/>
<dbReference type="GO" id="GO:0032259">
    <property type="term" value="P:methylation"/>
    <property type="evidence" value="ECO:0007669"/>
    <property type="project" value="UniProtKB-KW"/>
</dbReference>
<feature type="domain" description="Methyltransferase type 11" evidence="1">
    <location>
        <begin position="45"/>
        <end position="139"/>
    </location>
</feature>
<organism evidence="2 3">
    <name type="scientific">Sphingomonas cremea</name>
    <dbReference type="NCBI Taxonomy" id="2904799"/>
    <lineage>
        <taxon>Bacteria</taxon>
        <taxon>Pseudomonadati</taxon>
        <taxon>Pseudomonadota</taxon>
        <taxon>Alphaproteobacteria</taxon>
        <taxon>Sphingomonadales</taxon>
        <taxon>Sphingomonadaceae</taxon>
        <taxon>Sphingomonas</taxon>
    </lineage>
</organism>
<dbReference type="Gene3D" id="3.40.50.150">
    <property type="entry name" value="Vaccinia Virus protein VP39"/>
    <property type="match status" value="1"/>
</dbReference>
<dbReference type="Pfam" id="PF08241">
    <property type="entry name" value="Methyltransf_11"/>
    <property type="match status" value="1"/>
</dbReference>
<keyword evidence="2" id="KW-0489">Methyltransferase</keyword>
<dbReference type="InterPro" id="IPR029063">
    <property type="entry name" value="SAM-dependent_MTases_sf"/>
</dbReference>
<protein>
    <submittedName>
        <fullName evidence="2">Methyltransferase domain-containing protein</fullName>
    </submittedName>
</protein>
<gene>
    <name evidence="2" type="ORF">LVY65_10380</name>
</gene>
<reference evidence="2" key="1">
    <citation type="submission" date="2022-01" db="EMBL/GenBank/DDBJ databases">
        <authorList>
            <person name="Jo J.-H."/>
            <person name="Im W.-T."/>
        </authorList>
    </citation>
    <scope>NUCLEOTIDE SEQUENCE</scope>
    <source>
        <strain evidence="2">G124</strain>
    </source>
</reference>
<evidence type="ECO:0000313" key="3">
    <source>
        <dbReference type="Proteomes" id="UP001139410"/>
    </source>
</evidence>
<dbReference type="CDD" id="cd02440">
    <property type="entry name" value="AdoMet_MTases"/>
    <property type="match status" value="1"/>
</dbReference>
<dbReference type="PANTHER" id="PTHR43591">
    <property type="entry name" value="METHYLTRANSFERASE"/>
    <property type="match status" value="1"/>
</dbReference>
<dbReference type="Proteomes" id="UP001139410">
    <property type="component" value="Unassembled WGS sequence"/>
</dbReference>